<organism evidence="1 2">
    <name type="scientific">Dipteronia dyeriana</name>
    <dbReference type="NCBI Taxonomy" id="168575"/>
    <lineage>
        <taxon>Eukaryota</taxon>
        <taxon>Viridiplantae</taxon>
        <taxon>Streptophyta</taxon>
        <taxon>Embryophyta</taxon>
        <taxon>Tracheophyta</taxon>
        <taxon>Spermatophyta</taxon>
        <taxon>Magnoliopsida</taxon>
        <taxon>eudicotyledons</taxon>
        <taxon>Gunneridae</taxon>
        <taxon>Pentapetalae</taxon>
        <taxon>rosids</taxon>
        <taxon>malvids</taxon>
        <taxon>Sapindales</taxon>
        <taxon>Sapindaceae</taxon>
        <taxon>Hippocastanoideae</taxon>
        <taxon>Acereae</taxon>
        <taxon>Dipteronia</taxon>
    </lineage>
</organism>
<dbReference type="EMBL" id="JANJYI010000005">
    <property type="protein sequence ID" value="KAK2649661.1"/>
    <property type="molecule type" value="Genomic_DNA"/>
</dbReference>
<proteinExistence type="predicted"/>
<evidence type="ECO:0000313" key="2">
    <source>
        <dbReference type="Proteomes" id="UP001280121"/>
    </source>
</evidence>
<reference evidence="1" key="1">
    <citation type="journal article" date="2023" name="Plant J.">
        <title>Genome sequences and population genomics provide insights into the demographic history, inbreeding, and mutation load of two 'living fossil' tree species of Dipteronia.</title>
        <authorList>
            <person name="Feng Y."/>
            <person name="Comes H.P."/>
            <person name="Chen J."/>
            <person name="Zhu S."/>
            <person name="Lu R."/>
            <person name="Zhang X."/>
            <person name="Li P."/>
            <person name="Qiu J."/>
            <person name="Olsen K.M."/>
            <person name="Qiu Y."/>
        </authorList>
    </citation>
    <scope>NUCLEOTIDE SEQUENCE</scope>
    <source>
        <strain evidence="1">KIB01</strain>
    </source>
</reference>
<dbReference type="Proteomes" id="UP001280121">
    <property type="component" value="Unassembled WGS sequence"/>
</dbReference>
<comment type="caution">
    <text evidence="1">The sequence shown here is derived from an EMBL/GenBank/DDBJ whole genome shotgun (WGS) entry which is preliminary data.</text>
</comment>
<accession>A0AAD9U829</accession>
<sequence length="80" mass="9382">MTMNIKNTFKWEDVTGIFKHAYKIYKESKFNEEMNELMWVHQMAYDDLMTIGPARWSLAYSPFPVAAIDAMGNKVLNETK</sequence>
<gene>
    <name evidence="1" type="ORF">Ddye_017150</name>
</gene>
<protein>
    <submittedName>
        <fullName evidence="1">Uncharacterized protein</fullName>
    </submittedName>
</protein>
<name>A0AAD9U829_9ROSI</name>
<keyword evidence="2" id="KW-1185">Reference proteome</keyword>
<evidence type="ECO:0000313" key="1">
    <source>
        <dbReference type="EMBL" id="KAK2649661.1"/>
    </source>
</evidence>
<dbReference type="AlphaFoldDB" id="A0AAD9U829"/>